<dbReference type="RefSeq" id="WP_265581395.1">
    <property type="nucleotide sequence ID" value="NZ_CP036172.1"/>
</dbReference>
<proteinExistence type="predicted"/>
<name>A0A8A3S377_9EURY</name>
<gene>
    <name evidence="2" type="ORF">RJ40_00545</name>
</gene>
<evidence type="ECO:0000259" key="1">
    <source>
        <dbReference type="Pfam" id="PF04182"/>
    </source>
</evidence>
<dbReference type="AlphaFoldDB" id="A0A8A3S377"/>
<sequence length="114" mass="13000">MPSIEDEALKVIQSRPDGVLQSELWKLLNIDSRKCSRVVRRIADAGLIDRIEFREEGIKTYRLKARKQAADPSLLMAGEELIPCIACELDCNVEQCPLLMDWMYELAISEMSSE</sequence>
<dbReference type="Proteomes" id="UP001042704">
    <property type="component" value="Chromosome"/>
</dbReference>
<protein>
    <submittedName>
        <fullName evidence="2">Lrp/AsnC family transcriptional regulator</fullName>
    </submittedName>
</protein>
<feature type="domain" description="B-block binding subunit of TFIIIC" evidence="1">
    <location>
        <begin position="13"/>
        <end position="66"/>
    </location>
</feature>
<reference evidence="2" key="1">
    <citation type="journal article" date="2001" name="Int. J. Syst. Evol. Microbiol.">
        <title>Methanofollis aquaemaris sp. nov., a methanogen isolated from an aquaculture fish pond.</title>
        <authorList>
            <person name="Lai M.C."/>
            <person name="Chen S.C."/>
        </authorList>
    </citation>
    <scope>NUCLEOTIDE SEQUENCE</scope>
    <source>
        <strain evidence="2">N2F9704</strain>
    </source>
</reference>
<dbReference type="Gene3D" id="1.10.10.10">
    <property type="entry name" value="Winged helix-like DNA-binding domain superfamily/Winged helix DNA-binding domain"/>
    <property type="match status" value="1"/>
</dbReference>
<evidence type="ECO:0000313" key="2">
    <source>
        <dbReference type="EMBL" id="QSZ66096.1"/>
    </source>
</evidence>
<dbReference type="InterPro" id="IPR036388">
    <property type="entry name" value="WH-like_DNA-bd_sf"/>
</dbReference>
<dbReference type="GeneID" id="76422797"/>
<accession>A0A8A3S377</accession>
<reference evidence="2" key="2">
    <citation type="submission" date="2019-02" db="EMBL/GenBank/DDBJ databases">
        <authorList>
            <person name="Chen S.-C."/>
            <person name="Chien H.-H."/>
            <person name="Lai M.-C."/>
        </authorList>
    </citation>
    <scope>NUCLEOTIDE SEQUENCE</scope>
    <source>
        <strain evidence="2">N2F9704</strain>
    </source>
</reference>
<evidence type="ECO:0000313" key="3">
    <source>
        <dbReference type="Proteomes" id="UP001042704"/>
    </source>
</evidence>
<keyword evidence="3" id="KW-1185">Reference proteome</keyword>
<dbReference type="EMBL" id="CP036172">
    <property type="protein sequence ID" value="QSZ66096.1"/>
    <property type="molecule type" value="Genomic_DNA"/>
</dbReference>
<organism evidence="2 3">
    <name type="scientific">Methanofollis aquaemaris</name>
    <dbReference type="NCBI Taxonomy" id="126734"/>
    <lineage>
        <taxon>Archaea</taxon>
        <taxon>Methanobacteriati</taxon>
        <taxon>Methanobacteriota</taxon>
        <taxon>Stenosarchaea group</taxon>
        <taxon>Methanomicrobia</taxon>
        <taxon>Methanomicrobiales</taxon>
        <taxon>Methanomicrobiaceae</taxon>
        <taxon>Methanofollis</taxon>
    </lineage>
</organism>
<dbReference type="SUPFAM" id="SSF46785">
    <property type="entry name" value="Winged helix' DNA-binding domain"/>
    <property type="match status" value="1"/>
</dbReference>
<dbReference type="Pfam" id="PF04182">
    <property type="entry name" value="B-block_TFIIIC"/>
    <property type="match status" value="1"/>
</dbReference>
<dbReference type="InterPro" id="IPR007309">
    <property type="entry name" value="TFIIIC_Bblock-bd"/>
</dbReference>
<dbReference type="KEGG" id="maqe:RJ40_00545"/>
<dbReference type="InterPro" id="IPR036390">
    <property type="entry name" value="WH_DNA-bd_sf"/>
</dbReference>